<protein>
    <submittedName>
        <fullName evidence="5">Nitroreductase</fullName>
    </submittedName>
</protein>
<organism evidence="5 6">
    <name type="scientific">Halothermothrix orenii (strain H 168 / OCM 544 / DSM 9562)</name>
    <dbReference type="NCBI Taxonomy" id="373903"/>
    <lineage>
        <taxon>Bacteria</taxon>
        <taxon>Bacillati</taxon>
        <taxon>Bacillota</taxon>
        <taxon>Clostridia</taxon>
        <taxon>Halanaerobiales</taxon>
        <taxon>Halothermotrichaceae</taxon>
        <taxon>Halothermothrix</taxon>
    </lineage>
</organism>
<dbReference type="PANTHER" id="PTHR43673:SF10">
    <property type="entry name" value="NADH DEHYDROGENASE_NAD(P)H NITROREDUCTASE XCC3605-RELATED"/>
    <property type="match status" value="1"/>
</dbReference>
<dbReference type="HOGENOM" id="CLU_996377_0_0_9"/>
<dbReference type="InterPro" id="IPR000415">
    <property type="entry name" value="Nitroreductase-like"/>
</dbReference>
<reference evidence="5 6" key="1">
    <citation type="journal article" date="2009" name="PLoS ONE">
        <title>Genome analysis of the anaerobic thermohalophilic bacterium Halothermothrix orenii.</title>
        <authorList>
            <person name="Mavromatis K."/>
            <person name="Ivanova N."/>
            <person name="Anderson I."/>
            <person name="Lykidis A."/>
            <person name="Hooper S.D."/>
            <person name="Sun H."/>
            <person name="Kunin V."/>
            <person name="Lapidus A."/>
            <person name="Hugenholtz P."/>
            <person name="Patel B."/>
            <person name="Kyrpides N.C."/>
        </authorList>
    </citation>
    <scope>NUCLEOTIDE SEQUENCE [LARGE SCALE GENOMIC DNA]</scope>
    <source>
        <strain evidence="6">H 168 / OCM 544 / DSM 9562</strain>
    </source>
</reference>
<feature type="transmembrane region" description="Helical" evidence="3">
    <location>
        <begin position="211"/>
        <end position="232"/>
    </location>
</feature>
<dbReference type="EMBL" id="CP001098">
    <property type="protein sequence ID" value="ACL70072.1"/>
    <property type="molecule type" value="Genomic_DNA"/>
</dbReference>
<feature type="domain" description="Nitroreductase" evidence="4">
    <location>
        <begin position="124"/>
        <end position="176"/>
    </location>
</feature>
<gene>
    <name evidence="5" type="ordered locus">Hore_13220</name>
</gene>
<dbReference type="InterPro" id="IPR029479">
    <property type="entry name" value="Nitroreductase"/>
</dbReference>
<proteinExistence type="inferred from homology"/>
<dbReference type="Gene3D" id="3.40.109.10">
    <property type="entry name" value="NADH Oxidase"/>
    <property type="match status" value="1"/>
</dbReference>
<evidence type="ECO:0000256" key="2">
    <source>
        <dbReference type="ARBA" id="ARBA00023002"/>
    </source>
</evidence>
<evidence type="ECO:0000256" key="1">
    <source>
        <dbReference type="ARBA" id="ARBA00007118"/>
    </source>
</evidence>
<dbReference type="OrthoDB" id="9812105at2"/>
<evidence type="ECO:0000256" key="3">
    <source>
        <dbReference type="SAM" id="Phobius"/>
    </source>
</evidence>
<dbReference type="eggNOG" id="COG0346">
    <property type="taxonomic scope" value="Bacteria"/>
</dbReference>
<dbReference type="eggNOG" id="COG0778">
    <property type="taxonomic scope" value="Bacteria"/>
</dbReference>
<name>B8CXQ3_HALOH</name>
<evidence type="ECO:0000259" key="4">
    <source>
        <dbReference type="Pfam" id="PF00881"/>
    </source>
</evidence>
<dbReference type="Gene3D" id="3.10.180.10">
    <property type="entry name" value="2,3-Dihydroxybiphenyl 1,2-Dioxygenase, domain 1"/>
    <property type="match status" value="1"/>
</dbReference>
<keyword evidence="3" id="KW-0812">Transmembrane</keyword>
<dbReference type="Pfam" id="PF00881">
    <property type="entry name" value="Nitroreductase"/>
    <property type="match status" value="2"/>
</dbReference>
<dbReference type="SUPFAM" id="SSF55469">
    <property type="entry name" value="FMN-dependent nitroreductase-like"/>
    <property type="match status" value="1"/>
</dbReference>
<dbReference type="STRING" id="373903.Hore_13220"/>
<dbReference type="GO" id="GO:0016491">
    <property type="term" value="F:oxidoreductase activity"/>
    <property type="evidence" value="ECO:0007669"/>
    <property type="project" value="UniProtKB-KW"/>
</dbReference>
<dbReference type="SUPFAM" id="SSF54593">
    <property type="entry name" value="Glyoxalase/Bleomycin resistance protein/Dihydroxybiphenyl dioxygenase"/>
    <property type="match status" value="1"/>
</dbReference>
<dbReference type="CDD" id="cd02062">
    <property type="entry name" value="Nitro_FMN_reductase"/>
    <property type="match status" value="1"/>
</dbReference>
<dbReference type="PANTHER" id="PTHR43673">
    <property type="entry name" value="NAD(P)H NITROREDUCTASE YDGI-RELATED"/>
    <property type="match status" value="1"/>
</dbReference>
<keyword evidence="2" id="KW-0560">Oxidoreductase</keyword>
<comment type="similarity">
    <text evidence="1">Belongs to the nitroreductase family.</text>
</comment>
<accession>B8CXQ3</accession>
<evidence type="ECO:0000313" key="6">
    <source>
        <dbReference type="Proteomes" id="UP000000719"/>
    </source>
</evidence>
<dbReference type="Proteomes" id="UP000000719">
    <property type="component" value="Chromosome"/>
</dbReference>
<dbReference type="AlphaFoldDB" id="B8CXQ3"/>
<dbReference type="RefSeq" id="WP_012636256.1">
    <property type="nucleotide sequence ID" value="NC_011899.1"/>
</dbReference>
<sequence>MSGIVFFKTTRLEEIKKFYQDRIGMDLWLDQGQCLIFEKGNLQLGFCKGDRADIEGIITFYFDSKSTVDEYYQRFEKEALDKPVINEKFNIYHFYIKDPEGRKVEFQTFLHDLNPYLTGVELLLTRRSIRKYRDREVPEEILWNVFERCRYAPTSRNSQSYYFVVVKDRNKLEYLASLRGSNSRPIATAPMAVAICSDSKKSKRFIQDGCIAAYHFLLAARLFGLGTCWIAAMDRKEVKKVLDIPRDHYVATVTPLGYPAEKPNIPPRKKVQEMVRFV</sequence>
<keyword evidence="6" id="KW-1185">Reference proteome</keyword>
<keyword evidence="3" id="KW-0472">Membrane</keyword>
<dbReference type="InterPro" id="IPR029068">
    <property type="entry name" value="Glyas_Bleomycin-R_OHBP_Dase"/>
</dbReference>
<dbReference type="CDD" id="cd06587">
    <property type="entry name" value="VOC"/>
    <property type="match status" value="1"/>
</dbReference>
<feature type="domain" description="Nitroreductase" evidence="4">
    <location>
        <begin position="186"/>
        <end position="258"/>
    </location>
</feature>
<dbReference type="KEGG" id="hor:Hore_13220"/>
<evidence type="ECO:0000313" key="5">
    <source>
        <dbReference type="EMBL" id="ACL70072.1"/>
    </source>
</evidence>
<keyword evidence="3" id="KW-1133">Transmembrane helix</keyword>